<gene>
    <name evidence="3" type="primary">amrA</name>
    <name evidence="3" type="ORF">GCM10009682_22370</name>
</gene>
<protein>
    <submittedName>
        <fullName evidence="3">AmmeMemoRadiSam system protein A</fullName>
    </submittedName>
</protein>
<dbReference type="PANTHER" id="PTHR13016">
    <property type="entry name" value="AMMECR1 HOMOLOG"/>
    <property type="match status" value="1"/>
</dbReference>
<dbReference type="Gene3D" id="3.30.700.20">
    <property type="entry name" value="Hypothetical protein ph0010, domain 1"/>
    <property type="match status" value="1"/>
</dbReference>
<organism evidence="3 4">
    <name type="scientific">Luedemannella flava</name>
    <dbReference type="NCBI Taxonomy" id="349316"/>
    <lineage>
        <taxon>Bacteria</taxon>
        <taxon>Bacillati</taxon>
        <taxon>Actinomycetota</taxon>
        <taxon>Actinomycetes</taxon>
        <taxon>Micromonosporales</taxon>
        <taxon>Micromonosporaceae</taxon>
        <taxon>Luedemannella</taxon>
    </lineage>
</organism>
<dbReference type="InterPro" id="IPR002733">
    <property type="entry name" value="AMMECR1_domain"/>
</dbReference>
<dbReference type="Proteomes" id="UP001500218">
    <property type="component" value="Unassembled WGS sequence"/>
</dbReference>
<dbReference type="PANTHER" id="PTHR13016:SF0">
    <property type="entry name" value="AMME SYNDROME CANDIDATE GENE 1 PROTEIN"/>
    <property type="match status" value="1"/>
</dbReference>
<accession>A0ABN2LVQ8</accession>
<feature type="domain" description="AMMECR1" evidence="2">
    <location>
        <begin position="26"/>
        <end position="211"/>
    </location>
</feature>
<dbReference type="InterPro" id="IPR036071">
    <property type="entry name" value="AMMECR1_dom_sf"/>
</dbReference>
<feature type="region of interest" description="Disordered" evidence="1">
    <location>
        <begin position="1"/>
        <end position="22"/>
    </location>
</feature>
<dbReference type="Gene3D" id="3.30.1490.150">
    <property type="entry name" value="Hypothetical protein ph0010, domain 2"/>
    <property type="match status" value="1"/>
</dbReference>
<proteinExistence type="predicted"/>
<evidence type="ECO:0000256" key="1">
    <source>
        <dbReference type="SAM" id="MobiDB-lite"/>
    </source>
</evidence>
<evidence type="ECO:0000313" key="3">
    <source>
        <dbReference type="EMBL" id="GAA1800306.1"/>
    </source>
</evidence>
<dbReference type="InterPro" id="IPR027623">
    <property type="entry name" value="AmmeMemoSam_A"/>
</dbReference>
<dbReference type="NCBIfam" id="TIGR04335">
    <property type="entry name" value="AmmeMemoSam_A"/>
    <property type="match status" value="1"/>
</dbReference>
<dbReference type="PROSITE" id="PS51112">
    <property type="entry name" value="AMMECR1"/>
    <property type="match status" value="1"/>
</dbReference>
<dbReference type="InterPro" id="IPR027485">
    <property type="entry name" value="AMMECR1_N"/>
</dbReference>
<reference evidence="3 4" key="1">
    <citation type="journal article" date="2019" name="Int. J. Syst. Evol. Microbiol.">
        <title>The Global Catalogue of Microorganisms (GCM) 10K type strain sequencing project: providing services to taxonomists for standard genome sequencing and annotation.</title>
        <authorList>
            <consortium name="The Broad Institute Genomics Platform"/>
            <consortium name="The Broad Institute Genome Sequencing Center for Infectious Disease"/>
            <person name="Wu L."/>
            <person name="Ma J."/>
        </authorList>
    </citation>
    <scope>NUCLEOTIDE SEQUENCE [LARGE SCALE GENOMIC DNA]</scope>
    <source>
        <strain evidence="3 4">JCM 13250</strain>
    </source>
</reference>
<evidence type="ECO:0000313" key="4">
    <source>
        <dbReference type="Proteomes" id="UP001500218"/>
    </source>
</evidence>
<dbReference type="SUPFAM" id="SSF143447">
    <property type="entry name" value="AMMECR1-like"/>
    <property type="match status" value="1"/>
</dbReference>
<name>A0ABN2LVQ8_9ACTN</name>
<evidence type="ECO:0000259" key="2">
    <source>
        <dbReference type="PROSITE" id="PS51112"/>
    </source>
</evidence>
<sequence length="211" mass="22034">MSGHARDSRRSAPADVPAADGGLSATEGRFLARCAARAVGAALSGSPRDGRPPQSAALRRLGASFVSLHRDGELRGCIGSLRPVRPLYLDATANAVRAMRDPRLPPVTAAEWPRLDVSVSVLSPLAPLAVADLPALLAALRPRVDGLVISVGARQATFLPVVWEKLREPAAFVAQLLAKGGWPAGQLPEGAAVSRYTAPEFHDPAPRSPLG</sequence>
<dbReference type="InterPro" id="IPR023473">
    <property type="entry name" value="AMMECR1"/>
</dbReference>
<dbReference type="Pfam" id="PF01871">
    <property type="entry name" value="AMMECR1"/>
    <property type="match status" value="1"/>
</dbReference>
<dbReference type="EMBL" id="BAAALT010000056">
    <property type="protein sequence ID" value="GAA1800306.1"/>
    <property type="molecule type" value="Genomic_DNA"/>
</dbReference>
<keyword evidence="4" id="KW-1185">Reference proteome</keyword>
<dbReference type="RefSeq" id="WP_344129135.1">
    <property type="nucleotide sequence ID" value="NZ_BAAALT010000056.1"/>
</dbReference>
<feature type="compositionally biased region" description="Basic and acidic residues" evidence="1">
    <location>
        <begin position="1"/>
        <end position="12"/>
    </location>
</feature>
<comment type="caution">
    <text evidence="3">The sequence shown here is derived from an EMBL/GenBank/DDBJ whole genome shotgun (WGS) entry which is preliminary data.</text>
</comment>